<feature type="region of interest" description="Disordered" evidence="1">
    <location>
        <begin position="223"/>
        <end position="266"/>
    </location>
</feature>
<dbReference type="OrthoDB" id="422086at2759"/>
<dbReference type="Proteomes" id="UP000800094">
    <property type="component" value="Unassembled WGS sequence"/>
</dbReference>
<keyword evidence="3" id="KW-1185">Reference proteome</keyword>
<accession>A0A6A6ICQ7</accession>
<feature type="compositionally biased region" description="Polar residues" evidence="1">
    <location>
        <begin position="45"/>
        <end position="56"/>
    </location>
</feature>
<feature type="compositionally biased region" description="Low complexity" evidence="1">
    <location>
        <begin position="247"/>
        <end position="266"/>
    </location>
</feature>
<gene>
    <name evidence="2" type="ORF">BU26DRAFT_605684</name>
</gene>
<feature type="compositionally biased region" description="Pro residues" evidence="1">
    <location>
        <begin position="227"/>
        <end position="239"/>
    </location>
</feature>
<evidence type="ECO:0000256" key="1">
    <source>
        <dbReference type="SAM" id="MobiDB-lite"/>
    </source>
</evidence>
<proteinExistence type="predicted"/>
<sequence length="707" mass="75625">MSTTDRPSPRPRTSDNKLYQACLDLCIKGIGQLKVSKRVERATSAAHTDNNDNTHVTRAAASRPLPASSATEQQQSVPIPPPLPSPPPSPPASPAAFGMDRSLLHGAPPRGPSGSPSGFRPSGYGSQDARSNLAVQPAATPTKINLKKAAVKVVRPAEVARPAGPAPAASITGPVRSAPKVEDGHESLKPAPKADAKAVPAKAKPAAPNDNAESAIDSIFTRLMSPSPAPSPAATPTPMPVGHHRTAGPSSPVTTTTTPDGRGRAAAGPDKSFFSFEDEPTNNLQTQFLKNYVANIGREEPKTRSLAPASATPPVVEVEGAEELKMPSNATVEPKAAVNPCEGMSKEDLERRYLQKAAEYLTSVPIDGKAITADLVKNVMIKLRHSYSATTKPDAEAIDDLKSKYLGAVVSYINGLGKRGATPITADFIEQNLETNDGDFLHLCATLVDEKVLVIENLDEVARLCEAIMGVLPNEEAKAATASPETKLISNDPMDKMTAWPTQEKRENAAACRTCVLKGVSGITSLNQLQALVWGGRLESISLPEPGSGFALVKFLTPEACQKYFKATENGIEISGEKKAVIFVEKQPGPNSINDVIRNCIEGDASRCVRAYDADEDWSDMALLKLARGKGQLKREVDRIKRGKTAKGRYYIEFRFASIYHALNFKRALMDDEDWEHCTIGYAPDPCETASGVHFKDEDEEGGGFFA</sequence>
<dbReference type="EMBL" id="ML987196">
    <property type="protein sequence ID" value="KAF2248171.1"/>
    <property type="molecule type" value="Genomic_DNA"/>
</dbReference>
<reference evidence="2" key="1">
    <citation type="journal article" date="2020" name="Stud. Mycol.">
        <title>101 Dothideomycetes genomes: a test case for predicting lifestyles and emergence of pathogens.</title>
        <authorList>
            <person name="Haridas S."/>
            <person name="Albert R."/>
            <person name="Binder M."/>
            <person name="Bloem J."/>
            <person name="Labutti K."/>
            <person name="Salamov A."/>
            <person name="Andreopoulos B."/>
            <person name="Baker S."/>
            <person name="Barry K."/>
            <person name="Bills G."/>
            <person name="Bluhm B."/>
            <person name="Cannon C."/>
            <person name="Castanera R."/>
            <person name="Culley D."/>
            <person name="Daum C."/>
            <person name="Ezra D."/>
            <person name="Gonzalez J."/>
            <person name="Henrissat B."/>
            <person name="Kuo A."/>
            <person name="Liang C."/>
            <person name="Lipzen A."/>
            <person name="Lutzoni F."/>
            <person name="Magnuson J."/>
            <person name="Mondo S."/>
            <person name="Nolan M."/>
            <person name="Ohm R."/>
            <person name="Pangilinan J."/>
            <person name="Park H.-J."/>
            <person name="Ramirez L."/>
            <person name="Alfaro M."/>
            <person name="Sun H."/>
            <person name="Tritt A."/>
            <person name="Yoshinaga Y."/>
            <person name="Zwiers L.-H."/>
            <person name="Turgeon B."/>
            <person name="Goodwin S."/>
            <person name="Spatafora J."/>
            <person name="Crous P."/>
            <person name="Grigoriev I."/>
        </authorList>
    </citation>
    <scope>NUCLEOTIDE SEQUENCE</scope>
    <source>
        <strain evidence="2">CBS 122368</strain>
    </source>
</reference>
<feature type="compositionally biased region" description="Low complexity" evidence="1">
    <location>
        <begin position="58"/>
        <end position="70"/>
    </location>
</feature>
<feature type="compositionally biased region" description="Low complexity" evidence="1">
    <location>
        <begin position="112"/>
        <end position="126"/>
    </location>
</feature>
<protein>
    <submittedName>
        <fullName evidence="2">Uncharacterized protein</fullName>
    </submittedName>
</protein>
<dbReference type="GeneID" id="54588939"/>
<feature type="compositionally biased region" description="Pro residues" evidence="1">
    <location>
        <begin position="78"/>
        <end position="93"/>
    </location>
</feature>
<dbReference type="AlphaFoldDB" id="A0A6A6ICQ7"/>
<organism evidence="2 3">
    <name type="scientific">Trematosphaeria pertusa</name>
    <dbReference type="NCBI Taxonomy" id="390896"/>
    <lineage>
        <taxon>Eukaryota</taxon>
        <taxon>Fungi</taxon>
        <taxon>Dikarya</taxon>
        <taxon>Ascomycota</taxon>
        <taxon>Pezizomycotina</taxon>
        <taxon>Dothideomycetes</taxon>
        <taxon>Pleosporomycetidae</taxon>
        <taxon>Pleosporales</taxon>
        <taxon>Massarineae</taxon>
        <taxon>Trematosphaeriaceae</taxon>
        <taxon>Trematosphaeria</taxon>
    </lineage>
</organism>
<evidence type="ECO:0000313" key="3">
    <source>
        <dbReference type="Proteomes" id="UP000800094"/>
    </source>
</evidence>
<feature type="compositionally biased region" description="Low complexity" evidence="1">
    <location>
        <begin position="197"/>
        <end position="211"/>
    </location>
</feature>
<feature type="compositionally biased region" description="Basic and acidic residues" evidence="1">
    <location>
        <begin position="179"/>
        <end position="196"/>
    </location>
</feature>
<evidence type="ECO:0000313" key="2">
    <source>
        <dbReference type="EMBL" id="KAF2248171.1"/>
    </source>
</evidence>
<feature type="region of interest" description="Disordered" evidence="1">
    <location>
        <begin position="36"/>
        <end position="143"/>
    </location>
</feature>
<feature type="region of interest" description="Disordered" evidence="1">
    <location>
        <begin position="157"/>
        <end position="211"/>
    </location>
</feature>
<name>A0A6A6ICQ7_9PLEO</name>
<dbReference type="RefSeq" id="XP_033683175.1">
    <property type="nucleotide sequence ID" value="XM_033835609.1"/>
</dbReference>